<dbReference type="AlphaFoldDB" id="A0A445DX58"/>
<name>A0A445DX58_ARAHY</name>
<accession>A0A445DX58</accession>
<evidence type="ECO:0000313" key="2">
    <source>
        <dbReference type="EMBL" id="RYR67766.1"/>
    </source>
</evidence>
<comment type="caution">
    <text evidence="2">The sequence shown here is derived from an EMBL/GenBank/DDBJ whole genome shotgun (WGS) entry which is preliminary data.</text>
</comment>
<organism evidence="2 3">
    <name type="scientific">Arachis hypogaea</name>
    <name type="common">Peanut</name>
    <dbReference type="NCBI Taxonomy" id="3818"/>
    <lineage>
        <taxon>Eukaryota</taxon>
        <taxon>Viridiplantae</taxon>
        <taxon>Streptophyta</taxon>
        <taxon>Embryophyta</taxon>
        <taxon>Tracheophyta</taxon>
        <taxon>Spermatophyta</taxon>
        <taxon>Magnoliopsida</taxon>
        <taxon>eudicotyledons</taxon>
        <taxon>Gunneridae</taxon>
        <taxon>Pentapetalae</taxon>
        <taxon>rosids</taxon>
        <taxon>fabids</taxon>
        <taxon>Fabales</taxon>
        <taxon>Fabaceae</taxon>
        <taxon>Papilionoideae</taxon>
        <taxon>50 kb inversion clade</taxon>
        <taxon>dalbergioids sensu lato</taxon>
        <taxon>Dalbergieae</taxon>
        <taxon>Pterocarpus clade</taxon>
        <taxon>Arachis</taxon>
    </lineage>
</organism>
<protein>
    <submittedName>
        <fullName evidence="2">Uncharacterized protein</fullName>
    </submittedName>
</protein>
<evidence type="ECO:0000256" key="1">
    <source>
        <dbReference type="SAM" id="MobiDB-lite"/>
    </source>
</evidence>
<proteinExistence type="predicted"/>
<feature type="region of interest" description="Disordered" evidence="1">
    <location>
        <begin position="121"/>
        <end position="154"/>
    </location>
</feature>
<gene>
    <name evidence="2" type="ORF">Ahy_A03g014174</name>
</gene>
<dbReference type="Proteomes" id="UP000289738">
    <property type="component" value="Chromosome A03"/>
</dbReference>
<dbReference type="EMBL" id="SDMP01000003">
    <property type="protein sequence ID" value="RYR67766.1"/>
    <property type="molecule type" value="Genomic_DNA"/>
</dbReference>
<keyword evidence="3" id="KW-1185">Reference proteome</keyword>
<evidence type="ECO:0000313" key="3">
    <source>
        <dbReference type="Proteomes" id="UP000289738"/>
    </source>
</evidence>
<sequence>MGDRVHLRVYYNGQILFQIAEGVKFMCENSCDIVVPFTILFEELKGIICERIYPQILKRVISIVYKYPVIVFGGFIQFEIKYVTNEATIRPQDFVIELYVEFKHLTYGVEEVDGDMDWEGYNSESEDEFEGNYEIDDPNVDGDDVDCINEPDVE</sequence>
<reference evidence="2 3" key="1">
    <citation type="submission" date="2019-01" db="EMBL/GenBank/DDBJ databases">
        <title>Sequencing of cultivated peanut Arachis hypogaea provides insights into genome evolution and oil improvement.</title>
        <authorList>
            <person name="Chen X."/>
        </authorList>
    </citation>
    <scope>NUCLEOTIDE SEQUENCE [LARGE SCALE GENOMIC DNA]</scope>
    <source>
        <strain evidence="3">cv. Fuhuasheng</strain>
        <tissue evidence="2">Leaves</tissue>
    </source>
</reference>